<keyword evidence="3" id="KW-1185">Reference proteome</keyword>
<evidence type="ECO:0000313" key="2">
    <source>
        <dbReference type="EMBL" id="EIP86778.1"/>
    </source>
</evidence>
<dbReference type="Proteomes" id="UP000004682">
    <property type="component" value="Unassembled WGS sequence"/>
</dbReference>
<evidence type="ECO:0000313" key="3">
    <source>
        <dbReference type="Proteomes" id="UP000004682"/>
    </source>
</evidence>
<feature type="region of interest" description="Disordered" evidence="1">
    <location>
        <begin position="18"/>
        <end position="55"/>
    </location>
</feature>
<evidence type="ECO:0000256" key="1">
    <source>
        <dbReference type="SAM" id="MobiDB-lite"/>
    </source>
</evidence>
<gene>
    <name evidence="2" type="ORF">A33K_16381</name>
</gene>
<proteinExistence type="predicted"/>
<accession>A0ABN0G390</accession>
<feature type="compositionally biased region" description="Basic and acidic residues" evidence="1">
    <location>
        <begin position="40"/>
        <end position="55"/>
    </location>
</feature>
<organism evidence="2 3">
    <name type="scientific">Burkholderia humptydooensis MSMB43</name>
    <dbReference type="NCBI Taxonomy" id="441157"/>
    <lineage>
        <taxon>Bacteria</taxon>
        <taxon>Pseudomonadati</taxon>
        <taxon>Pseudomonadota</taxon>
        <taxon>Betaproteobacteria</taxon>
        <taxon>Burkholderiales</taxon>
        <taxon>Burkholderiaceae</taxon>
        <taxon>Burkholderia</taxon>
        <taxon>pseudomallei group</taxon>
    </lineage>
</organism>
<sequence length="55" mass="5596">MPCLVNARADAVSGALTGVPSAARRSGGKRRHARSGPSSDEAHSRIHVESAAESA</sequence>
<dbReference type="EMBL" id="JH692064">
    <property type="protein sequence ID" value="EIP86778.1"/>
    <property type="molecule type" value="Genomic_DNA"/>
</dbReference>
<name>A0ABN0G390_9BURK</name>
<protein>
    <submittedName>
        <fullName evidence="2">Uncharacterized protein</fullName>
    </submittedName>
</protein>
<reference evidence="3" key="1">
    <citation type="journal article" date="2012" name="J. Bacteriol.">
        <title>Revised Genome Sequence of Burkholderia thailandensis MSMB43 with Improved Annotation.</title>
        <authorList>
            <person name="Zhuo Y."/>
            <person name="Liu L."/>
            <person name="Wang Q."/>
            <person name="Liu X."/>
            <person name="Ren B."/>
            <person name="Liu M."/>
            <person name="Ni P."/>
            <person name="Cheng Y.Q."/>
            <person name="Zhang L."/>
        </authorList>
    </citation>
    <scope>NUCLEOTIDE SEQUENCE [LARGE SCALE GENOMIC DNA]</scope>
    <source>
        <strain evidence="3">MSMB43</strain>
    </source>
</reference>